<dbReference type="Pfam" id="PF13518">
    <property type="entry name" value="HTH_28"/>
    <property type="match status" value="1"/>
</dbReference>
<dbReference type="PANTHER" id="PTHR19303">
    <property type="entry name" value="TRANSPOSON"/>
    <property type="match status" value="1"/>
</dbReference>
<dbReference type="PROSITE" id="PS51253">
    <property type="entry name" value="HTH_CENPB"/>
    <property type="match status" value="1"/>
</dbReference>
<accession>A0A0L6VEJ4</accession>
<dbReference type="AlphaFoldDB" id="A0A0L6VEJ4"/>
<gene>
    <name evidence="4" type="ORF">VP01_1794g2</name>
</gene>
<feature type="compositionally biased region" description="Low complexity" evidence="2">
    <location>
        <begin position="667"/>
        <end position="681"/>
    </location>
</feature>
<dbReference type="InterPro" id="IPR055247">
    <property type="entry name" value="InsJ-like_HTH"/>
</dbReference>
<dbReference type="PANTHER" id="PTHR19303:SF73">
    <property type="entry name" value="PROTEIN PDC2"/>
    <property type="match status" value="1"/>
</dbReference>
<feature type="compositionally biased region" description="Basic residues" evidence="2">
    <location>
        <begin position="692"/>
        <end position="707"/>
    </location>
</feature>
<feature type="region of interest" description="Disordered" evidence="2">
    <location>
        <begin position="139"/>
        <end position="191"/>
    </location>
</feature>
<dbReference type="Pfam" id="PF03184">
    <property type="entry name" value="DDE_1"/>
    <property type="match status" value="1"/>
</dbReference>
<organism evidence="4 5">
    <name type="scientific">Puccinia sorghi</name>
    <dbReference type="NCBI Taxonomy" id="27349"/>
    <lineage>
        <taxon>Eukaryota</taxon>
        <taxon>Fungi</taxon>
        <taxon>Dikarya</taxon>
        <taxon>Basidiomycota</taxon>
        <taxon>Pucciniomycotina</taxon>
        <taxon>Pucciniomycetes</taxon>
        <taxon>Pucciniales</taxon>
        <taxon>Pucciniaceae</taxon>
        <taxon>Puccinia</taxon>
    </lineage>
</organism>
<comment type="caution">
    <text evidence="4">The sequence shown here is derived from an EMBL/GenBank/DDBJ whole genome shotgun (WGS) entry which is preliminary data.</text>
</comment>
<sequence length="953" mass="107301">MSLGCMPLSAALRWDCCSAVKMLDSLLEQLLLTIHCLESDNSLPQATENDILHLTLKHSEKQLPTAADTLKQHVLLILNSLFPQDQQRAQLNIKRGTYGIRSLISYLNTIRSHPACEDQLLEPHLNRILKLLIENQQQESIPLIPPPPASPPQEEQNPIETTDPEPLDSSIQQQQVTQHTQPSTTTKKRNSTTVAYKLEVIDYHNQTKATQTQTATRFGLTQSQLSRWLKEEEELREHVLDKGLSSKRQRTGDFPQIEETLLRYFIEAKARNYIPTDEILKERTKSFMKLYQIPENVLKVSNGWLLRFKARNNIKSYQLPPPSSFSLEVETRLDLLREKLRNLTNSYSLKDIYTLGQVELFCNLGALTGSLDVNPSERLWLTYLLCTNADGSDKRTPLVIGRCSQPETFQAPLGERPYWYRYSTRGRTSSPIFSEWMKKFDRDMQRQQRKVLLLIDNPQGHVCELESLASTVVTPLPTSTIRFVQPLRAGIIRTFKSNYRRNLLEFHTQMHQQEPNVAVVAQKKHEQRLALECAHSAWDQVTPRTIRNCFAHPGIISPRLEDGISMALDHTPASNHANQFASDLDMEESLMATQSALIQLQRDLNLPESSQLSIEDFLELENTQDQEGSCDQLEPLPTDEDLVQESLFLSNQLLEEAQYRKQEEANAAGGLAAGGSSSSSLIQPVTKETSKSPKRPVKPRPRRKLGKQRSTSLEEDDKRGQADKAGRAPRLGSTTYSEEASVDSCRRKHALQDQSSVPVPLSVQEMILNLDRLEYSLPFYLSPSLSAPPPLLHPSSPPSLHPAPPMHPLDHQTFSETLGHHPQPPPNTTSFPHHNSLNNHELRQNSTDDPVNAGESSGPASSDQRTPPRLQNDSGALFDLDSSILLSQLSSTLNHQQQPPPSQPLDPHLCQPDAPASPSQPDSNLPLQLDLHLAFIRNLKALLRLALTRPISS</sequence>
<dbReference type="Pfam" id="PF03221">
    <property type="entry name" value="HTH_Tnp_Tc5"/>
    <property type="match status" value="1"/>
</dbReference>
<protein>
    <recommendedName>
        <fullName evidence="3">HTH CENPB-type domain-containing protein</fullName>
    </recommendedName>
</protein>
<keyword evidence="5" id="KW-1185">Reference proteome</keyword>
<feature type="compositionally biased region" description="Low complexity" evidence="2">
    <location>
        <begin position="911"/>
        <end position="923"/>
    </location>
</feature>
<keyword evidence="1" id="KW-0238">DNA-binding</keyword>
<feature type="compositionally biased region" description="Basic and acidic residues" evidence="2">
    <location>
        <begin position="716"/>
        <end position="726"/>
    </location>
</feature>
<evidence type="ECO:0000256" key="1">
    <source>
        <dbReference type="ARBA" id="ARBA00023125"/>
    </source>
</evidence>
<dbReference type="InterPro" id="IPR006600">
    <property type="entry name" value="HTH_CenpB_DNA-bd_dom"/>
</dbReference>
<proteinExistence type="predicted"/>
<feature type="region of interest" description="Disordered" evidence="2">
    <location>
        <begin position="665"/>
        <end position="756"/>
    </location>
</feature>
<dbReference type="InterPro" id="IPR004875">
    <property type="entry name" value="DDE_SF_endonuclease_dom"/>
</dbReference>
<dbReference type="SUPFAM" id="SSF46689">
    <property type="entry name" value="Homeodomain-like"/>
    <property type="match status" value="2"/>
</dbReference>
<feature type="compositionally biased region" description="Pro residues" evidence="2">
    <location>
        <begin position="791"/>
        <end position="807"/>
    </location>
</feature>
<feature type="region of interest" description="Disordered" evidence="2">
    <location>
        <begin position="791"/>
        <end position="875"/>
    </location>
</feature>
<feature type="domain" description="HTH CENPB-type" evidence="3">
    <location>
        <begin position="245"/>
        <end position="318"/>
    </location>
</feature>
<dbReference type="GO" id="GO:0003677">
    <property type="term" value="F:DNA binding"/>
    <property type="evidence" value="ECO:0007669"/>
    <property type="project" value="UniProtKB-KW"/>
</dbReference>
<reference evidence="4 5" key="1">
    <citation type="submission" date="2015-08" db="EMBL/GenBank/DDBJ databases">
        <title>Next Generation Sequencing and Analysis of the Genome of Puccinia sorghi L Schw, the Causal Agent of Maize Common Rust.</title>
        <authorList>
            <person name="Rochi L."/>
            <person name="Burguener G."/>
            <person name="Darino M."/>
            <person name="Turjanski A."/>
            <person name="Kreff E."/>
            <person name="Dieguez M.J."/>
            <person name="Sacco F."/>
        </authorList>
    </citation>
    <scope>NUCLEOTIDE SEQUENCE [LARGE SCALE GENOMIC DNA]</scope>
    <source>
        <strain evidence="4 5">RO10H11247</strain>
    </source>
</reference>
<feature type="compositionally biased region" description="Polar residues" evidence="2">
    <location>
        <begin position="828"/>
        <end position="874"/>
    </location>
</feature>
<dbReference type="EMBL" id="LAVV01006608">
    <property type="protein sequence ID" value="KNZ59149.1"/>
    <property type="molecule type" value="Genomic_DNA"/>
</dbReference>
<feature type="compositionally biased region" description="Low complexity" evidence="2">
    <location>
        <begin position="172"/>
        <end position="185"/>
    </location>
</feature>
<dbReference type="InterPro" id="IPR009057">
    <property type="entry name" value="Homeodomain-like_sf"/>
</dbReference>
<dbReference type="Proteomes" id="UP000037035">
    <property type="component" value="Unassembled WGS sequence"/>
</dbReference>
<dbReference type="GO" id="GO:0005634">
    <property type="term" value="C:nucleus"/>
    <property type="evidence" value="ECO:0007669"/>
    <property type="project" value="TreeGrafter"/>
</dbReference>
<evidence type="ECO:0000313" key="5">
    <source>
        <dbReference type="Proteomes" id="UP000037035"/>
    </source>
</evidence>
<name>A0A0L6VEJ4_9BASI</name>
<dbReference type="Gene3D" id="1.10.10.60">
    <property type="entry name" value="Homeodomain-like"/>
    <property type="match status" value="2"/>
</dbReference>
<dbReference type="SMART" id="SM00674">
    <property type="entry name" value="CENPB"/>
    <property type="match status" value="1"/>
</dbReference>
<dbReference type="OrthoDB" id="2507440at2759"/>
<evidence type="ECO:0000313" key="4">
    <source>
        <dbReference type="EMBL" id="KNZ59149.1"/>
    </source>
</evidence>
<evidence type="ECO:0000256" key="2">
    <source>
        <dbReference type="SAM" id="MobiDB-lite"/>
    </source>
</evidence>
<dbReference type="STRING" id="27349.A0A0L6VEJ4"/>
<dbReference type="InterPro" id="IPR050863">
    <property type="entry name" value="CenT-Element_Derived"/>
</dbReference>
<dbReference type="VEuPathDB" id="FungiDB:VP01_1794g2"/>
<feature type="region of interest" description="Disordered" evidence="2">
    <location>
        <begin position="891"/>
        <end position="923"/>
    </location>
</feature>
<evidence type="ECO:0000259" key="3">
    <source>
        <dbReference type="PROSITE" id="PS51253"/>
    </source>
</evidence>